<evidence type="ECO:0000313" key="2">
    <source>
        <dbReference type="EMBL" id="CAF1900833.1"/>
    </source>
</evidence>
<evidence type="ECO:0000256" key="1">
    <source>
        <dbReference type="ARBA" id="ARBA00006545"/>
    </source>
</evidence>
<dbReference type="EMBL" id="CAJNRE010000005">
    <property type="protein sequence ID" value="CAF1900833.1"/>
    <property type="molecule type" value="Genomic_DNA"/>
</dbReference>
<dbReference type="PANTHER" id="PTHR16166:SF93">
    <property type="entry name" value="INTERMEMBRANE LIPID TRANSFER PROTEIN VPS13"/>
    <property type="match status" value="1"/>
</dbReference>
<comment type="similarity">
    <text evidence="1">Belongs to the VPS13 family.</text>
</comment>
<dbReference type="GO" id="GO:0006623">
    <property type="term" value="P:protein targeting to vacuole"/>
    <property type="evidence" value="ECO:0007669"/>
    <property type="project" value="TreeGrafter"/>
</dbReference>
<name>A0A816K664_9BILA</name>
<dbReference type="PANTHER" id="PTHR16166">
    <property type="entry name" value="VACUOLAR PROTEIN SORTING-ASSOCIATED PROTEIN VPS13"/>
    <property type="match status" value="1"/>
</dbReference>
<organism evidence="2 3">
    <name type="scientific">Rotaria magnacalcarata</name>
    <dbReference type="NCBI Taxonomy" id="392030"/>
    <lineage>
        <taxon>Eukaryota</taxon>
        <taxon>Metazoa</taxon>
        <taxon>Spiralia</taxon>
        <taxon>Gnathifera</taxon>
        <taxon>Rotifera</taxon>
        <taxon>Eurotatoria</taxon>
        <taxon>Bdelloidea</taxon>
        <taxon>Philodinida</taxon>
        <taxon>Philodinidae</taxon>
        <taxon>Rotaria</taxon>
    </lineage>
</organism>
<dbReference type="AlphaFoldDB" id="A0A816K664"/>
<dbReference type="Proteomes" id="UP000663824">
    <property type="component" value="Unassembled WGS sequence"/>
</dbReference>
<protein>
    <submittedName>
        <fullName evidence="2">Uncharacterized protein</fullName>
    </submittedName>
</protein>
<gene>
    <name evidence="2" type="ORF">MBJ925_LOCUS97</name>
</gene>
<proteinExistence type="inferred from homology"/>
<sequence>MKQLHVLVLELDVLGNPLVVIRGLAEGVESFFYEPYKDAVQGPMEFTEGVATDVRGFVDGVKGVVSKPIRGARHGGASGFFKGEGVIGLVARPTGGMVDFVSTSLDLIKR</sequence>
<dbReference type="GO" id="GO:0045053">
    <property type="term" value="P:protein retention in Golgi apparatus"/>
    <property type="evidence" value="ECO:0007669"/>
    <property type="project" value="TreeGrafter"/>
</dbReference>
<reference evidence="2" key="1">
    <citation type="submission" date="2021-02" db="EMBL/GenBank/DDBJ databases">
        <authorList>
            <person name="Nowell W R."/>
        </authorList>
    </citation>
    <scope>NUCLEOTIDE SEQUENCE</scope>
</reference>
<accession>A0A816K664</accession>
<comment type="caution">
    <text evidence="2">The sequence shown here is derived from an EMBL/GenBank/DDBJ whole genome shotgun (WGS) entry which is preliminary data.</text>
</comment>
<evidence type="ECO:0000313" key="3">
    <source>
        <dbReference type="Proteomes" id="UP000663824"/>
    </source>
</evidence>
<dbReference type="InterPro" id="IPR026847">
    <property type="entry name" value="VPS13"/>
</dbReference>